<keyword evidence="1" id="KW-0812">Transmembrane</keyword>
<dbReference type="AlphaFoldDB" id="A0A371D4X7"/>
<name>A0A371D4X7_9APHY</name>
<keyword evidence="1" id="KW-1133">Transmembrane helix</keyword>
<proteinExistence type="predicted"/>
<evidence type="ECO:0000256" key="1">
    <source>
        <dbReference type="SAM" id="Phobius"/>
    </source>
</evidence>
<keyword evidence="3" id="KW-1185">Reference proteome</keyword>
<gene>
    <name evidence="2" type="ORF">OH76DRAFT_719751</name>
</gene>
<evidence type="ECO:0000313" key="3">
    <source>
        <dbReference type="Proteomes" id="UP000256964"/>
    </source>
</evidence>
<organism evidence="2 3">
    <name type="scientific">Lentinus brumalis</name>
    <dbReference type="NCBI Taxonomy" id="2498619"/>
    <lineage>
        <taxon>Eukaryota</taxon>
        <taxon>Fungi</taxon>
        <taxon>Dikarya</taxon>
        <taxon>Basidiomycota</taxon>
        <taxon>Agaricomycotina</taxon>
        <taxon>Agaricomycetes</taxon>
        <taxon>Polyporales</taxon>
        <taxon>Polyporaceae</taxon>
        <taxon>Lentinus</taxon>
    </lineage>
</organism>
<dbReference type="EMBL" id="KZ857417">
    <property type="protein sequence ID" value="RDX47585.1"/>
    <property type="molecule type" value="Genomic_DNA"/>
</dbReference>
<evidence type="ECO:0000313" key="2">
    <source>
        <dbReference type="EMBL" id="RDX47585.1"/>
    </source>
</evidence>
<feature type="transmembrane region" description="Helical" evidence="1">
    <location>
        <begin position="37"/>
        <end position="57"/>
    </location>
</feature>
<dbReference type="Proteomes" id="UP000256964">
    <property type="component" value="Unassembled WGS sequence"/>
</dbReference>
<keyword evidence="1" id="KW-0472">Membrane</keyword>
<accession>A0A371D4X7</accession>
<feature type="transmembrane region" description="Helical" evidence="1">
    <location>
        <begin position="98"/>
        <end position="121"/>
    </location>
</feature>
<feature type="transmembrane region" description="Helical" evidence="1">
    <location>
        <begin position="69"/>
        <end position="92"/>
    </location>
</feature>
<sequence length="154" mass="16174">MSMSVPGRVSLRQVPIDTSTFSFARPSISLSLLPPPALFLSPNTLAILAVLLNVHLVSAPAELRILVHGLASVNMAILTLTVFILVLGLALAKFFPKSAGVALALHSAVYVVIVLAAAVALGHLRVSLFVFGSEASLPSSNTRLRSCYLFAQGI</sequence>
<reference evidence="2 3" key="1">
    <citation type="journal article" date="2018" name="Biotechnol. Biofuels">
        <title>Integrative visual omics of the white-rot fungus Polyporus brumalis exposes the biotechnological potential of its oxidative enzymes for delignifying raw plant biomass.</title>
        <authorList>
            <person name="Miyauchi S."/>
            <person name="Rancon A."/>
            <person name="Drula E."/>
            <person name="Hage H."/>
            <person name="Chaduli D."/>
            <person name="Favel A."/>
            <person name="Grisel S."/>
            <person name="Henrissat B."/>
            <person name="Herpoel-Gimbert I."/>
            <person name="Ruiz-Duenas F.J."/>
            <person name="Chevret D."/>
            <person name="Hainaut M."/>
            <person name="Lin J."/>
            <person name="Wang M."/>
            <person name="Pangilinan J."/>
            <person name="Lipzen A."/>
            <person name="Lesage-Meessen L."/>
            <person name="Navarro D."/>
            <person name="Riley R."/>
            <person name="Grigoriev I.V."/>
            <person name="Zhou S."/>
            <person name="Raouche S."/>
            <person name="Rosso M.N."/>
        </authorList>
    </citation>
    <scope>NUCLEOTIDE SEQUENCE [LARGE SCALE GENOMIC DNA]</scope>
    <source>
        <strain evidence="2 3">BRFM 1820</strain>
    </source>
</reference>
<protein>
    <submittedName>
        <fullName evidence="2">Uncharacterized protein</fullName>
    </submittedName>
</protein>